<dbReference type="AlphaFoldDB" id="F8CKT8"/>
<dbReference type="EMBL" id="CP002830">
    <property type="protein sequence ID" value="AEI62753.1"/>
    <property type="molecule type" value="Genomic_DNA"/>
</dbReference>
<evidence type="ECO:0000256" key="1">
    <source>
        <dbReference type="ARBA" id="ARBA00022801"/>
    </source>
</evidence>
<reference evidence="3 4" key="1">
    <citation type="journal article" date="2011" name="J. Bacteriol.">
        <title>Genome sequence of the halotolerant marine bacterium Myxococcus fulvus HW-1.</title>
        <authorList>
            <person name="Li Z.F."/>
            <person name="Li X."/>
            <person name="Liu H."/>
            <person name="Liu X."/>
            <person name="Han K."/>
            <person name="Wu Z.H."/>
            <person name="Hu W."/>
            <person name="Li F.F."/>
            <person name="Li Y.Z."/>
        </authorList>
    </citation>
    <scope>NUCLEOTIDE SEQUENCE [LARGE SCALE GENOMIC DNA]</scope>
    <source>
        <strain evidence="4">ATCC BAA-855 / HW-1</strain>
    </source>
</reference>
<dbReference type="GO" id="GO:0016787">
    <property type="term" value="F:hydrolase activity"/>
    <property type="evidence" value="ECO:0007669"/>
    <property type="project" value="UniProtKB-KW"/>
</dbReference>
<sequence length="277" mass="29099">MWVLETPAPAADARIAYGAEPHQFGDLRVPAGPGPHPVVLVVHGGFWRAKYGLEHAGHLCADLTARGFATWSLEYRRVGHEGGGWPGTLEDVGRGTDFLRTLAQAHALDLSRVVALGHSAGGHLVAWLAARHRLPSGHVLHGEAPLPLRGVVPLAGVVDLARAFAHRLGDGIVETFLGGTPASVPERYRGASPAALQPLGVPQVLVHGTADDTVPVLMSEDFCARGRELGDDVRCVTLPGAGHFEVIDPRSREWPHVVAAVQALAAPSGVSGLGSPY</sequence>
<dbReference type="ESTHER" id="myxfh-f8ckt8">
    <property type="family name" value="Est9X"/>
</dbReference>
<evidence type="ECO:0000259" key="2">
    <source>
        <dbReference type="Pfam" id="PF20434"/>
    </source>
</evidence>
<dbReference type="SUPFAM" id="SSF53474">
    <property type="entry name" value="alpha/beta-Hydrolases"/>
    <property type="match status" value="1"/>
</dbReference>
<gene>
    <name evidence="3" type="ordered locus">LILAB_04150</name>
</gene>
<dbReference type="STRING" id="483219.LILAB_04150"/>
<name>F8CKT8_MYXFH</name>
<feature type="domain" description="BD-FAE-like" evidence="2">
    <location>
        <begin position="33"/>
        <end position="222"/>
    </location>
</feature>
<dbReference type="KEGG" id="mfu:LILAB_04150"/>
<evidence type="ECO:0000313" key="3">
    <source>
        <dbReference type="EMBL" id="AEI62753.1"/>
    </source>
</evidence>
<evidence type="ECO:0000313" key="4">
    <source>
        <dbReference type="Proteomes" id="UP000000488"/>
    </source>
</evidence>
<accession>F8CKT8</accession>
<protein>
    <recommendedName>
        <fullName evidence="2">BD-FAE-like domain-containing protein</fullName>
    </recommendedName>
</protein>
<dbReference type="InterPro" id="IPR029058">
    <property type="entry name" value="AB_hydrolase_fold"/>
</dbReference>
<dbReference type="InterPro" id="IPR050300">
    <property type="entry name" value="GDXG_lipolytic_enzyme"/>
</dbReference>
<dbReference type="Proteomes" id="UP000000488">
    <property type="component" value="Chromosome"/>
</dbReference>
<proteinExistence type="predicted"/>
<keyword evidence="1" id="KW-0378">Hydrolase</keyword>
<organism evidence="3 4">
    <name type="scientific">Myxococcus fulvus (strain ATCC BAA-855 / HW-1)</name>
    <dbReference type="NCBI Taxonomy" id="483219"/>
    <lineage>
        <taxon>Bacteria</taxon>
        <taxon>Pseudomonadati</taxon>
        <taxon>Myxococcota</taxon>
        <taxon>Myxococcia</taxon>
        <taxon>Myxococcales</taxon>
        <taxon>Cystobacterineae</taxon>
        <taxon>Myxococcaceae</taxon>
        <taxon>Myxococcus</taxon>
    </lineage>
</organism>
<dbReference type="HOGENOM" id="CLU_012494_10_1_7"/>
<dbReference type="InterPro" id="IPR049492">
    <property type="entry name" value="BD-FAE-like_dom"/>
</dbReference>
<dbReference type="PANTHER" id="PTHR48081:SF13">
    <property type="entry name" value="ALPHA_BETA HYDROLASE"/>
    <property type="match status" value="1"/>
</dbReference>
<dbReference type="Gene3D" id="3.40.50.1820">
    <property type="entry name" value="alpha/beta hydrolase"/>
    <property type="match status" value="1"/>
</dbReference>
<dbReference type="eggNOG" id="COG0657">
    <property type="taxonomic scope" value="Bacteria"/>
</dbReference>
<dbReference type="Pfam" id="PF20434">
    <property type="entry name" value="BD-FAE"/>
    <property type="match status" value="1"/>
</dbReference>
<dbReference type="PANTHER" id="PTHR48081">
    <property type="entry name" value="AB HYDROLASE SUPERFAMILY PROTEIN C4A8.06C"/>
    <property type="match status" value="1"/>
</dbReference>